<protein>
    <submittedName>
        <fullName evidence="2">Uncharacterized protein</fullName>
    </submittedName>
</protein>
<keyword evidence="1" id="KW-0812">Transmembrane</keyword>
<feature type="transmembrane region" description="Helical" evidence="1">
    <location>
        <begin position="51"/>
        <end position="72"/>
    </location>
</feature>
<keyword evidence="1" id="KW-0472">Membrane</keyword>
<comment type="caution">
    <text evidence="2">The sequence shown here is derived from an EMBL/GenBank/DDBJ whole genome shotgun (WGS) entry which is preliminary data.</text>
</comment>
<dbReference type="EMBL" id="VBTJ01000001">
    <property type="protein sequence ID" value="TLP91014.1"/>
    <property type="molecule type" value="Genomic_DNA"/>
</dbReference>
<reference evidence="2 3" key="1">
    <citation type="submission" date="2019-05" db="EMBL/GenBank/DDBJ databases">
        <title>The metagenome of a microbial culture collection derived from dairy environment covers the genomic content of the human microbiome.</title>
        <authorList>
            <person name="Roder T."/>
            <person name="Wuthrich D."/>
            <person name="Sattari Z."/>
            <person name="Von Ah U."/>
            <person name="Bar C."/>
            <person name="Ronchi F."/>
            <person name="Macpherson A.J."/>
            <person name="Ganal-Vonarburg S.C."/>
            <person name="Bruggmann R."/>
            <person name="Vergeres G."/>
        </authorList>
    </citation>
    <scope>NUCLEOTIDE SEQUENCE [LARGE SCALE GENOMIC DNA]</scope>
    <source>
        <strain evidence="2 3">FAM 20833</strain>
    </source>
</reference>
<proteinExistence type="predicted"/>
<keyword evidence="1" id="KW-1133">Transmembrane helix</keyword>
<organism evidence="2 3">
    <name type="scientific">Staphylococcus xylosus</name>
    <dbReference type="NCBI Taxonomy" id="1288"/>
    <lineage>
        <taxon>Bacteria</taxon>
        <taxon>Bacillati</taxon>
        <taxon>Bacillota</taxon>
        <taxon>Bacilli</taxon>
        <taxon>Bacillales</taxon>
        <taxon>Staphylococcaceae</taxon>
        <taxon>Staphylococcus</taxon>
    </lineage>
</organism>
<gene>
    <name evidence="2" type="ORF">FEZ53_01735</name>
</gene>
<name>A0A5R9B5X9_STAXY</name>
<feature type="transmembrane region" description="Helical" evidence="1">
    <location>
        <begin position="21"/>
        <end position="45"/>
    </location>
</feature>
<accession>A0A5R9B5X9</accession>
<evidence type="ECO:0000313" key="3">
    <source>
        <dbReference type="Proteomes" id="UP000307747"/>
    </source>
</evidence>
<sequence>MGWRRCPRCNSGAVVIKSRGTSCLGCLLFFMYFFTIVSILGWLFSGAIKEAPLTIIPAFLILIGIIALVTYIKKEFGKEPKDDLYCKSCELHFKN</sequence>
<dbReference type="AlphaFoldDB" id="A0A5R9B5X9"/>
<dbReference type="RefSeq" id="WP_171031803.1">
    <property type="nucleotide sequence ID" value="NZ_JBOIHH010000001.1"/>
</dbReference>
<evidence type="ECO:0000313" key="2">
    <source>
        <dbReference type="EMBL" id="TLP91014.1"/>
    </source>
</evidence>
<dbReference type="Proteomes" id="UP000307747">
    <property type="component" value="Unassembled WGS sequence"/>
</dbReference>
<evidence type="ECO:0000256" key="1">
    <source>
        <dbReference type="SAM" id="Phobius"/>
    </source>
</evidence>